<dbReference type="STRING" id="549789.NIES30_23635"/>
<reference evidence="4 5" key="1">
    <citation type="submission" date="2016-11" db="EMBL/GenBank/DDBJ databases">
        <title>Draft Genome Sequences of Nine Cyanobacterial Strains from Diverse Habitats.</title>
        <authorList>
            <person name="Zhu T."/>
            <person name="Hou S."/>
            <person name="Lu X."/>
            <person name="Hess W.R."/>
        </authorList>
    </citation>
    <scope>NUCLEOTIDE SEQUENCE [LARGE SCALE GENOMIC DNA]</scope>
    <source>
        <strain evidence="4 5">NIES-30</strain>
    </source>
</reference>
<dbReference type="InterPro" id="IPR016084">
    <property type="entry name" value="Haem_Oase-like_multi-hlx"/>
</dbReference>
<dbReference type="SUPFAM" id="SSF53901">
    <property type="entry name" value="Thiolase-like"/>
    <property type="match status" value="1"/>
</dbReference>
<dbReference type="InterPro" id="IPR016039">
    <property type="entry name" value="Thiolase-like"/>
</dbReference>
<dbReference type="InterPro" id="IPR013747">
    <property type="entry name" value="ACP_syn_III_C"/>
</dbReference>
<keyword evidence="2" id="KW-0012">Acyltransferase</keyword>
<dbReference type="SUPFAM" id="SSF48613">
    <property type="entry name" value="Heme oxygenase-like"/>
    <property type="match status" value="1"/>
</dbReference>
<evidence type="ECO:0000259" key="3">
    <source>
        <dbReference type="Pfam" id="PF08541"/>
    </source>
</evidence>
<evidence type="ECO:0000313" key="4">
    <source>
        <dbReference type="EMBL" id="OKH43937.1"/>
    </source>
</evidence>
<evidence type="ECO:0000256" key="2">
    <source>
        <dbReference type="ARBA" id="ARBA00023315"/>
    </source>
</evidence>
<name>A0A1U7IYS4_9CYAN</name>
<dbReference type="PANTHER" id="PTHR34069:SF3">
    <property type="entry name" value="ACYL-COA:ACYL-COA ALKYLTRANSFERASE"/>
    <property type="match status" value="1"/>
</dbReference>
<dbReference type="Gene3D" id="3.40.47.10">
    <property type="match status" value="2"/>
</dbReference>
<dbReference type="GO" id="GO:0044550">
    <property type="term" value="P:secondary metabolite biosynthetic process"/>
    <property type="evidence" value="ECO:0007669"/>
    <property type="project" value="TreeGrafter"/>
</dbReference>
<keyword evidence="1" id="KW-0808">Transferase</keyword>
<proteinExistence type="predicted"/>
<accession>A0A1U7IYS4</accession>
<gene>
    <name evidence="4" type="ORF">NIES30_23635</name>
</gene>
<protein>
    <recommendedName>
        <fullName evidence="3">Beta-ketoacyl-[acyl-carrier-protein] synthase III C-terminal domain-containing protein</fullName>
    </recommendedName>
</protein>
<dbReference type="GO" id="GO:0016746">
    <property type="term" value="F:acyltransferase activity"/>
    <property type="evidence" value="ECO:0007669"/>
    <property type="project" value="UniProtKB-KW"/>
</dbReference>
<dbReference type="OrthoDB" id="2514738at2"/>
<dbReference type="EMBL" id="MRCG01000027">
    <property type="protein sequence ID" value="OKH43937.1"/>
    <property type="molecule type" value="Genomic_DNA"/>
</dbReference>
<evidence type="ECO:0000256" key="1">
    <source>
        <dbReference type="ARBA" id="ARBA00022679"/>
    </source>
</evidence>
<dbReference type="Gene3D" id="1.20.910.10">
    <property type="entry name" value="Heme oxygenase-like"/>
    <property type="match status" value="1"/>
</dbReference>
<comment type="caution">
    <text evidence="4">The sequence shown here is derived from an EMBL/GenBank/DDBJ whole genome shotgun (WGS) entry which is preliminary data.</text>
</comment>
<keyword evidence="5" id="KW-1185">Reference proteome</keyword>
<sequence>MPSFTPFDRAQPRAAYITHIGKCLPGEPIANDEMEAYLGQVGDRPSRVKARILKSNGIQHRYYALDRQQQTTLSNSQMAAAAVRDALGQAELDPKTIDLLACATTWPDLLVPGFASMVHGELPELASVEATSHQGVCCAGVAALKYAVAQVQLGQKRQAIAVSSELASRLFKHTRFEAETAHQAGAALPFDTEFLRWMLSDGAGACLVSDRPSVNGLSLKIEWIESVSHANSHPLCMYAGVDNPTELTSWMDFSDQGAAAAAGALNLRQNIRLLDQVVQLGVEGWIRLIEAGRVHPDQVDWLLCHYSSHFFRSQIINLLEQAGCMIPEERWFTNLYTRGNTGCASIYLMLEELFNSGKLRPGQQIFCFVPESGRFTTAYMLLTVVEATGPSQGSDAEPTLAVAAIASPDHPPSATAALEAETPESTVSEALLRQLMLVWLTFERELRSVPIVRRLHRGEFTLADYRALLRALRPQVVDGARWIARAASNMTDFELRSHLIGHARDEHRDFQMLERDYVSVGGQLEEILAAEQNIGSEALSAFIFQRASRENPIDLLGSIFIVEGLGNRMAGQWAALIQQSLGLDKTQISFLSYHGENDEAHVKKLDAFLNADWMTVAIAARIVKTAQVTARLYRLQLEEIDL</sequence>
<evidence type="ECO:0000313" key="5">
    <source>
        <dbReference type="Proteomes" id="UP000185557"/>
    </source>
</evidence>
<dbReference type="CDD" id="cd00827">
    <property type="entry name" value="init_cond_enzymes"/>
    <property type="match status" value="1"/>
</dbReference>
<dbReference type="PANTHER" id="PTHR34069">
    <property type="entry name" value="3-OXOACYL-[ACYL-CARRIER-PROTEIN] SYNTHASE 3"/>
    <property type="match status" value="1"/>
</dbReference>
<dbReference type="Pfam" id="PF08541">
    <property type="entry name" value="ACP_syn_III_C"/>
    <property type="match status" value="1"/>
</dbReference>
<organism evidence="4 5">
    <name type="scientific">Phormidium tenue NIES-30</name>
    <dbReference type="NCBI Taxonomy" id="549789"/>
    <lineage>
        <taxon>Bacteria</taxon>
        <taxon>Bacillati</taxon>
        <taxon>Cyanobacteriota</taxon>
        <taxon>Cyanophyceae</taxon>
        <taxon>Oscillatoriophycideae</taxon>
        <taxon>Oscillatoriales</taxon>
        <taxon>Oscillatoriaceae</taxon>
        <taxon>Phormidium</taxon>
    </lineage>
</organism>
<dbReference type="RefSeq" id="WP_073610914.1">
    <property type="nucleotide sequence ID" value="NZ_MRCG01000027.1"/>
</dbReference>
<feature type="domain" description="Beta-ketoacyl-[acyl-carrier-protein] synthase III C-terminal" evidence="3">
    <location>
        <begin position="291"/>
        <end position="367"/>
    </location>
</feature>
<dbReference type="Proteomes" id="UP000185557">
    <property type="component" value="Unassembled WGS sequence"/>
</dbReference>
<dbReference type="AlphaFoldDB" id="A0A1U7IYS4"/>